<dbReference type="OrthoDB" id="10423441at2759"/>
<dbReference type="PANTHER" id="PTHR33936">
    <property type="entry name" value="PROTEIN CBG17840"/>
    <property type="match status" value="1"/>
</dbReference>
<dbReference type="InterPro" id="IPR052797">
    <property type="entry name" value="RegFact_GeneExpr_CellDeath"/>
</dbReference>
<keyword evidence="2" id="KW-1185">Reference proteome</keyword>
<protein>
    <submittedName>
        <fullName evidence="1">Uncharacterized protein</fullName>
    </submittedName>
</protein>
<dbReference type="AlphaFoldDB" id="A0A8X6PAW8"/>
<dbReference type="EMBL" id="BMAW01067696">
    <property type="protein sequence ID" value="GFT61042.1"/>
    <property type="molecule type" value="Genomic_DNA"/>
</dbReference>
<dbReference type="PANTHER" id="PTHR33936:SF24">
    <property type="entry name" value="C2H2-TYPE DOMAIN-CONTAINING PROTEIN"/>
    <property type="match status" value="1"/>
</dbReference>
<organism evidence="1 2">
    <name type="scientific">Nephila pilipes</name>
    <name type="common">Giant wood spider</name>
    <name type="synonym">Nephila maculata</name>
    <dbReference type="NCBI Taxonomy" id="299642"/>
    <lineage>
        <taxon>Eukaryota</taxon>
        <taxon>Metazoa</taxon>
        <taxon>Ecdysozoa</taxon>
        <taxon>Arthropoda</taxon>
        <taxon>Chelicerata</taxon>
        <taxon>Arachnida</taxon>
        <taxon>Araneae</taxon>
        <taxon>Araneomorphae</taxon>
        <taxon>Entelegynae</taxon>
        <taxon>Araneoidea</taxon>
        <taxon>Nephilidae</taxon>
        <taxon>Nephila</taxon>
    </lineage>
</organism>
<dbReference type="Proteomes" id="UP000887013">
    <property type="component" value="Unassembled WGS sequence"/>
</dbReference>
<gene>
    <name evidence="1" type="primary">CM83_47829</name>
    <name evidence="1" type="ORF">NPIL_68151</name>
</gene>
<reference evidence="1" key="1">
    <citation type="submission" date="2020-08" db="EMBL/GenBank/DDBJ databases">
        <title>Multicomponent nature underlies the extraordinary mechanical properties of spider dragline silk.</title>
        <authorList>
            <person name="Kono N."/>
            <person name="Nakamura H."/>
            <person name="Mori M."/>
            <person name="Yoshida Y."/>
            <person name="Ohtoshi R."/>
            <person name="Malay A.D."/>
            <person name="Moran D.A.P."/>
            <person name="Tomita M."/>
            <person name="Numata K."/>
            <person name="Arakawa K."/>
        </authorList>
    </citation>
    <scope>NUCLEOTIDE SEQUENCE</scope>
</reference>
<accession>A0A8X6PAW8</accession>
<evidence type="ECO:0000313" key="1">
    <source>
        <dbReference type="EMBL" id="GFT61042.1"/>
    </source>
</evidence>
<evidence type="ECO:0000313" key="2">
    <source>
        <dbReference type="Proteomes" id="UP000887013"/>
    </source>
</evidence>
<proteinExistence type="predicted"/>
<sequence>MGGKTTYFYCLRNGFYNTKGDKKRTIKMAGSNKINGNCPSKMKVCEDIENHVCVEYIKTHLGHGKDLGRMQITREEKDKIGRKFQLKPF</sequence>
<name>A0A8X6PAW8_NEPPI</name>
<comment type="caution">
    <text evidence="1">The sequence shown here is derived from an EMBL/GenBank/DDBJ whole genome shotgun (WGS) entry which is preliminary data.</text>
</comment>